<sequence length="425" mass="46024">MGLFKKKDKTAHNVSPAAVPDARYPHTDNKNTHNNPYAYSLPPPSYVSQVAPTYNEPTTYGPQTNEPATYGGAAYNQRATEPTAYGGSGYGGGNSFGSGGGTATPEPVSYGAAVYANNNNRTGYQSSSNPYSGGNVNSGNNPYGSGNPGSSTGAGAPSQSNRQPQPESYSSARGGYHYGGGGYQDSYSRQYQTSALEDEQDPEAIKQEIKYTKYASHASTVNALHAAARAEQAGQSTLLSLDQQGESLYNTQLNLKLAKNHGDIAAHQAKDLKVANRPLFMPHVKNPFSTGQNKALDEQVSLDRQRRERAERAPGAKLSHEDKMRNLGIAPRAPKPISREEKAAREKQRSMYQFEADEEDEQLERGIDGNLDLLADASKRLRGIAGDIHSKVEEQNKLILDIHSQAHEVEDGLVRTGQKLRPYGY</sequence>
<dbReference type="GO" id="GO:0019905">
    <property type="term" value="F:syntaxin binding"/>
    <property type="evidence" value="ECO:0007669"/>
    <property type="project" value="TreeGrafter"/>
</dbReference>
<dbReference type="InterPro" id="IPR000727">
    <property type="entry name" value="T_SNARE_dom"/>
</dbReference>
<dbReference type="CDD" id="cd15886">
    <property type="entry name" value="SNARE_SEC9N"/>
    <property type="match status" value="1"/>
</dbReference>
<feature type="compositionally biased region" description="Polar residues" evidence="2">
    <location>
        <begin position="116"/>
        <end position="125"/>
    </location>
</feature>
<dbReference type="PROSITE" id="PS50192">
    <property type="entry name" value="T_SNARE"/>
    <property type="match status" value="1"/>
</dbReference>
<feature type="domain" description="T-SNARE coiled-coil homology" evidence="3">
    <location>
        <begin position="361"/>
        <end position="423"/>
    </location>
</feature>
<comment type="caution">
    <text evidence="4">The sequence shown here is derived from an EMBL/GenBank/DDBJ whole genome shotgun (WGS) entry which is preliminary data.</text>
</comment>
<comment type="similarity">
    <text evidence="1">Belongs to the SNAP-25 family.</text>
</comment>
<evidence type="ECO:0000313" key="5">
    <source>
        <dbReference type="Proteomes" id="UP001373714"/>
    </source>
</evidence>
<reference evidence="4 5" key="1">
    <citation type="submission" date="2019-10" db="EMBL/GenBank/DDBJ databases">
        <authorList>
            <person name="Palmer J.M."/>
        </authorList>
    </citation>
    <scope>NUCLEOTIDE SEQUENCE [LARGE SCALE GENOMIC DNA]</scope>
    <source>
        <strain evidence="4 5">TWF730</strain>
    </source>
</reference>
<dbReference type="GO" id="GO:0006887">
    <property type="term" value="P:exocytosis"/>
    <property type="evidence" value="ECO:0007669"/>
    <property type="project" value="TreeGrafter"/>
</dbReference>
<accession>A0AAV9U580</accession>
<feature type="compositionally biased region" description="Polar residues" evidence="2">
    <location>
        <begin position="157"/>
        <end position="167"/>
    </location>
</feature>
<proteinExistence type="inferred from homology"/>
<gene>
    <name evidence="4" type="primary">SEC9_1</name>
    <name evidence="4" type="ORF">TWF730_003898</name>
</gene>
<dbReference type="GO" id="GO:0005484">
    <property type="term" value="F:SNAP receptor activity"/>
    <property type="evidence" value="ECO:0007669"/>
    <property type="project" value="TreeGrafter"/>
</dbReference>
<dbReference type="AlphaFoldDB" id="A0AAV9U580"/>
<dbReference type="PANTHER" id="PTHR19305:SF9">
    <property type="entry name" value="SYNAPTOSOMAL-ASSOCIATED PROTEIN 29"/>
    <property type="match status" value="1"/>
</dbReference>
<feature type="region of interest" description="Disordered" evidence="2">
    <location>
        <begin position="1"/>
        <end position="186"/>
    </location>
</feature>
<evidence type="ECO:0000256" key="2">
    <source>
        <dbReference type="SAM" id="MobiDB-lite"/>
    </source>
</evidence>
<evidence type="ECO:0000256" key="1">
    <source>
        <dbReference type="ARBA" id="ARBA00009480"/>
    </source>
</evidence>
<organism evidence="4 5">
    <name type="scientific">Orbilia blumenaviensis</name>
    <dbReference type="NCBI Taxonomy" id="1796055"/>
    <lineage>
        <taxon>Eukaryota</taxon>
        <taxon>Fungi</taxon>
        <taxon>Dikarya</taxon>
        <taxon>Ascomycota</taxon>
        <taxon>Pezizomycotina</taxon>
        <taxon>Orbiliomycetes</taxon>
        <taxon>Orbiliales</taxon>
        <taxon>Orbiliaceae</taxon>
        <taxon>Orbilia</taxon>
    </lineage>
</organism>
<protein>
    <submittedName>
        <fullName evidence="4">Protein transport protein S9 plasma membrane t-SNARE</fullName>
    </submittedName>
</protein>
<dbReference type="Gene3D" id="1.20.5.110">
    <property type="match status" value="2"/>
</dbReference>
<keyword evidence="5" id="KW-1185">Reference proteome</keyword>
<name>A0AAV9U580_9PEZI</name>
<dbReference type="GO" id="GO:0031201">
    <property type="term" value="C:SNARE complex"/>
    <property type="evidence" value="ECO:0007669"/>
    <property type="project" value="TreeGrafter"/>
</dbReference>
<dbReference type="GO" id="GO:0005886">
    <property type="term" value="C:plasma membrane"/>
    <property type="evidence" value="ECO:0007669"/>
    <property type="project" value="TreeGrafter"/>
</dbReference>
<feature type="compositionally biased region" description="Low complexity" evidence="2">
    <location>
        <begin position="126"/>
        <end position="151"/>
    </location>
</feature>
<feature type="compositionally biased region" description="Polar residues" evidence="2">
    <location>
        <begin position="46"/>
        <end position="67"/>
    </location>
</feature>
<dbReference type="Proteomes" id="UP001373714">
    <property type="component" value="Unassembled WGS sequence"/>
</dbReference>
<dbReference type="GO" id="GO:0006906">
    <property type="term" value="P:vesicle fusion"/>
    <property type="evidence" value="ECO:0007669"/>
    <property type="project" value="TreeGrafter"/>
</dbReference>
<feature type="compositionally biased region" description="Gly residues" evidence="2">
    <location>
        <begin position="86"/>
        <end position="102"/>
    </location>
</feature>
<dbReference type="EMBL" id="JAVHNS010000016">
    <property type="protein sequence ID" value="KAK6333715.1"/>
    <property type="molecule type" value="Genomic_DNA"/>
</dbReference>
<dbReference type="SUPFAM" id="SSF58038">
    <property type="entry name" value="SNARE fusion complex"/>
    <property type="match status" value="2"/>
</dbReference>
<evidence type="ECO:0000259" key="3">
    <source>
        <dbReference type="PROSITE" id="PS50192"/>
    </source>
</evidence>
<evidence type="ECO:0000313" key="4">
    <source>
        <dbReference type="EMBL" id="KAK6333715.1"/>
    </source>
</evidence>
<dbReference type="PANTHER" id="PTHR19305">
    <property type="entry name" value="SYNAPTOSOMAL ASSOCIATED PROTEIN"/>
    <property type="match status" value="1"/>
</dbReference>